<comment type="caution">
    <text evidence="2">The sequence shown here is derived from an EMBL/GenBank/DDBJ whole genome shotgun (WGS) entry which is preliminary data.</text>
</comment>
<evidence type="ECO:0000313" key="3">
    <source>
        <dbReference type="Proteomes" id="UP000193920"/>
    </source>
</evidence>
<proteinExistence type="predicted"/>
<evidence type="ECO:0000256" key="1">
    <source>
        <dbReference type="SAM" id="Phobius"/>
    </source>
</evidence>
<sequence>MNSINELATSIQKILNSPTIIHSYNIVSKFIDITSTLIDKITEILNKIIKKYGNSKLFSYKMHFESKSLFSGIPWPKVVLIICLTFFFIKIIQTAFSWIYRSVKFMMKSFIISVSLSIIICWLIENSTQRRLIQKK</sequence>
<dbReference type="AlphaFoldDB" id="A0A1Y2D7Z9"/>
<organism evidence="2 3">
    <name type="scientific">Neocallimastix californiae</name>
    <dbReference type="NCBI Taxonomy" id="1754190"/>
    <lineage>
        <taxon>Eukaryota</taxon>
        <taxon>Fungi</taxon>
        <taxon>Fungi incertae sedis</taxon>
        <taxon>Chytridiomycota</taxon>
        <taxon>Chytridiomycota incertae sedis</taxon>
        <taxon>Neocallimastigomycetes</taxon>
        <taxon>Neocallimastigales</taxon>
        <taxon>Neocallimastigaceae</taxon>
        <taxon>Neocallimastix</taxon>
    </lineage>
</organism>
<evidence type="ECO:0000313" key="2">
    <source>
        <dbReference type="EMBL" id="ORY55389.1"/>
    </source>
</evidence>
<dbReference type="EMBL" id="MCOG01000078">
    <property type="protein sequence ID" value="ORY55389.1"/>
    <property type="molecule type" value="Genomic_DNA"/>
</dbReference>
<accession>A0A1Y2D7Z9</accession>
<name>A0A1Y2D7Z9_9FUNG</name>
<dbReference type="Proteomes" id="UP000193920">
    <property type="component" value="Unassembled WGS sequence"/>
</dbReference>
<keyword evidence="1" id="KW-1133">Transmembrane helix</keyword>
<gene>
    <name evidence="2" type="ORF">LY90DRAFT_645850</name>
</gene>
<feature type="transmembrane region" description="Helical" evidence="1">
    <location>
        <begin position="78"/>
        <end position="99"/>
    </location>
</feature>
<feature type="transmembrane region" description="Helical" evidence="1">
    <location>
        <begin position="105"/>
        <end position="124"/>
    </location>
</feature>
<dbReference type="OrthoDB" id="2140203at2759"/>
<protein>
    <submittedName>
        <fullName evidence="2">Uncharacterized protein</fullName>
    </submittedName>
</protein>
<reference evidence="2 3" key="1">
    <citation type="submission" date="2016-08" db="EMBL/GenBank/DDBJ databases">
        <title>A Parts List for Fungal Cellulosomes Revealed by Comparative Genomics.</title>
        <authorList>
            <consortium name="DOE Joint Genome Institute"/>
            <person name="Haitjema C.H."/>
            <person name="Gilmore S.P."/>
            <person name="Henske J.K."/>
            <person name="Solomon K.V."/>
            <person name="De Groot R."/>
            <person name="Kuo A."/>
            <person name="Mondo S.J."/>
            <person name="Salamov A.A."/>
            <person name="Labutti K."/>
            <person name="Zhao Z."/>
            <person name="Chiniquy J."/>
            <person name="Barry K."/>
            <person name="Brewer H.M."/>
            <person name="Purvine S.O."/>
            <person name="Wright A.T."/>
            <person name="Boxma B."/>
            <person name="Van Alen T."/>
            <person name="Hackstein J.H."/>
            <person name="Baker S.E."/>
            <person name="Grigoriev I.V."/>
            <person name="O'Malley M.A."/>
        </authorList>
    </citation>
    <scope>NUCLEOTIDE SEQUENCE [LARGE SCALE GENOMIC DNA]</scope>
    <source>
        <strain evidence="2 3">G1</strain>
    </source>
</reference>
<keyword evidence="1" id="KW-0472">Membrane</keyword>
<keyword evidence="1" id="KW-0812">Transmembrane</keyword>
<keyword evidence="3" id="KW-1185">Reference proteome</keyword>